<evidence type="ECO:0000259" key="4">
    <source>
        <dbReference type="Pfam" id="PF04717"/>
    </source>
</evidence>
<comment type="subcellular location">
    <subcellularLocation>
        <location evidence="1">Secreted</location>
    </subcellularLocation>
</comment>
<keyword evidence="7" id="KW-1185">Reference proteome</keyword>
<feature type="domain" description="Gp5/Type VI secretion system Vgr C-terminal trimerisation" evidence="5">
    <location>
        <begin position="481"/>
        <end position="592"/>
    </location>
</feature>
<dbReference type="Pfam" id="PF05954">
    <property type="entry name" value="Phage_GPD"/>
    <property type="match status" value="1"/>
</dbReference>
<dbReference type="PANTHER" id="PTHR32305:SF15">
    <property type="entry name" value="PROTEIN RHSA-RELATED"/>
    <property type="match status" value="1"/>
</dbReference>
<dbReference type="Gene3D" id="2.30.110.50">
    <property type="match status" value="1"/>
</dbReference>
<feature type="domain" description="Gp5/Type VI secretion system Vgr protein OB-fold" evidence="4">
    <location>
        <begin position="398"/>
        <end position="463"/>
    </location>
</feature>
<dbReference type="InterPro" id="IPR006533">
    <property type="entry name" value="T6SS_Vgr_RhsGE"/>
</dbReference>
<comment type="caution">
    <text evidence="6">The sequence shown here is derived from an EMBL/GenBank/DDBJ whole genome shotgun (WGS) entry which is preliminary data.</text>
</comment>
<evidence type="ECO:0000256" key="3">
    <source>
        <dbReference type="ARBA" id="ARBA00022525"/>
    </source>
</evidence>
<dbReference type="Pfam" id="PF04717">
    <property type="entry name" value="Phage_base_V"/>
    <property type="match status" value="1"/>
</dbReference>
<comment type="similarity">
    <text evidence="2">Belongs to the VgrG protein family.</text>
</comment>
<dbReference type="Proteomes" id="UP000309215">
    <property type="component" value="Unassembled WGS sequence"/>
</dbReference>
<dbReference type="Gene3D" id="4.10.220.110">
    <property type="match status" value="1"/>
</dbReference>
<dbReference type="Pfam" id="PF22178">
    <property type="entry name" value="Gp5_trimer_C"/>
    <property type="match status" value="1"/>
</dbReference>
<dbReference type="NCBIfam" id="TIGR01646">
    <property type="entry name" value="vgr_GE"/>
    <property type="match status" value="1"/>
</dbReference>
<proteinExistence type="inferred from homology"/>
<dbReference type="OrthoDB" id="9762420at2"/>
<dbReference type="NCBIfam" id="TIGR03361">
    <property type="entry name" value="VI_Rhs_Vgr"/>
    <property type="match status" value="1"/>
</dbReference>
<dbReference type="InterPro" id="IPR037026">
    <property type="entry name" value="Vgr_OB-fold_dom_sf"/>
</dbReference>
<dbReference type="SUPFAM" id="SSF69349">
    <property type="entry name" value="Phage fibre proteins"/>
    <property type="match status" value="1"/>
</dbReference>
<evidence type="ECO:0000259" key="5">
    <source>
        <dbReference type="Pfam" id="PF22178"/>
    </source>
</evidence>
<dbReference type="Gene3D" id="2.40.50.230">
    <property type="entry name" value="Gp5 N-terminal domain"/>
    <property type="match status" value="1"/>
</dbReference>
<dbReference type="SUPFAM" id="SSF69279">
    <property type="entry name" value="Phage tail proteins"/>
    <property type="match status" value="2"/>
</dbReference>
<dbReference type="SUPFAM" id="SSF69255">
    <property type="entry name" value="gp5 N-terminal domain-like"/>
    <property type="match status" value="1"/>
</dbReference>
<accession>A0A4U1IUY6</accession>
<evidence type="ECO:0000256" key="1">
    <source>
        <dbReference type="ARBA" id="ARBA00004613"/>
    </source>
</evidence>
<name>A0A4U1IUY6_9BACT</name>
<dbReference type="InterPro" id="IPR006531">
    <property type="entry name" value="Gp5/Vgr_OB"/>
</dbReference>
<dbReference type="PANTHER" id="PTHR32305">
    <property type="match status" value="1"/>
</dbReference>
<sequence length="699" mass="76109">MAWLPSIRPPGGMLSLALDSQIALDVRRFSIAEGMSSLFSITLEAFSTDAALAFDELVGQRARFTIRRGAEERTWSGICRGARLIRVEEDGLSTYEIALVPMLWLLTQRVNRRIFQHLSEPEIAARILDEWQLPHVLRLSETYKSREYRTQYDESDHAFLSRLLEHAGISYFFEEKDGETVVILSDTPQRAEPRPTRLPFKADVTMVTGEYATRAQAGRELRAGRLAMRDRDYRLPAAYPLQARADARTLGAETRLERFHADPGAFLYQANQGGGTPVADDRGTYRSDERAAKRLAQKHLEAEREGAVMFGFDTNALDLAPGVVVHVDGHPRAEFARGLLVVGTRLDGTQDGDWTHVCEVRSVELPYGPPRVTPTPRVQSIETATVVGPHGEEIHCDEFGRVRVHFHWDRESTMDEQSSCWIPVSQAWSGAGYGAINLPRVDQEVLVAFLDGAPDRPIIVGRVHTALQKVPYSLPANKTQSGWRTASSPGGSGYNEILFEDKKGGEFIRVHAERDMHTTVQRDMVSTVQRDQTETVRRDRKAIVTRDAETIVGRNAAQLVQDNARQVVGLSSTRVVGVNDVLDVGGDQNVSISGDHNVSVGGSSETTIAGAHSVQVGATQIIQAGDTITITTGAASITLEPSGKVTISGTEIVLQSTGPVTASGTTIGVSGAEIGVLASGAAEVGGASLHLVGDPIKSN</sequence>
<dbReference type="EMBL" id="SSMQ01000070">
    <property type="protein sequence ID" value="TKC98278.1"/>
    <property type="molecule type" value="Genomic_DNA"/>
</dbReference>
<protein>
    <submittedName>
        <fullName evidence="6">Type VI secretion system tip protein VgrG</fullName>
    </submittedName>
</protein>
<gene>
    <name evidence="6" type="primary">tssI</name>
    <name evidence="6" type="ORF">E8A74_41640</name>
</gene>
<evidence type="ECO:0000313" key="7">
    <source>
        <dbReference type="Proteomes" id="UP000309215"/>
    </source>
</evidence>
<keyword evidence="3" id="KW-0964">Secreted</keyword>
<dbReference type="AlphaFoldDB" id="A0A4U1IUY6"/>
<organism evidence="6 7">
    <name type="scientific">Polyangium fumosum</name>
    <dbReference type="NCBI Taxonomy" id="889272"/>
    <lineage>
        <taxon>Bacteria</taxon>
        <taxon>Pseudomonadati</taxon>
        <taxon>Myxococcota</taxon>
        <taxon>Polyangia</taxon>
        <taxon>Polyangiales</taxon>
        <taxon>Polyangiaceae</taxon>
        <taxon>Polyangium</taxon>
    </lineage>
</organism>
<dbReference type="InterPro" id="IPR017847">
    <property type="entry name" value="T6SS_RhsGE_Vgr_subset"/>
</dbReference>
<dbReference type="InterPro" id="IPR050708">
    <property type="entry name" value="T6SS_VgrG/RHS"/>
</dbReference>
<dbReference type="Gene3D" id="3.55.50.10">
    <property type="entry name" value="Baseplate protein-like domains"/>
    <property type="match status" value="1"/>
</dbReference>
<evidence type="ECO:0000313" key="6">
    <source>
        <dbReference type="EMBL" id="TKC98278.1"/>
    </source>
</evidence>
<dbReference type="InterPro" id="IPR054030">
    <property type="entry name" value="Gp5_Vgr_C"/>
</dbReference>
<reference evidence="6 7" key="1">
    <citation type="submission" date="2019-04" db="EMBL/GenBank/DDBJ databases">
        <authorList>
            <person name="Li Y."/>
            <person name="Wang J."/>
        </authorList>
    </citation>
    <scope>NUCLEOTIDE SEQUENCE [LARGE SCALE GENOMIC DNA]</scope>
    <source>
        <strain evidence="6 7">DSM 14668</strain>
    </source>
</reference>
<dbReference type="GO" id="GO:0005576">
    <property type="term" value="C:extracellular region"/>
    <property type="evidence" value="ECO:0007669"/>
    <property type="project" value="UniProtKB-SubCell"/>
</dbReference>
<evidence type="ECO:0000256" key="2">
    <source>
        <dbReference type="ARBA" id="ARBA00005558"/>
    </source>
</evidence>